<accession>A0A8B9LCJ0</accession>
<evidence type="ECO:0000259" key="5">
    <source>
        <dbReference type="Pfam" id="PF16078"/>
    </source>
</evidence>
<dbReference type="AlphaFoldDB" id="A0A8B9LCJ0"/>
<comment type="cofactor">
    <cofactor evidence="1">
        <name>thiamine diphosphate</name>
        <dbReference type="ChEBI" id="CHEBI:58937"/>
    </cofactor>
</comment>
<protein>
    <submittedName>
        <fullName evidence="7">Oxoglutarate dehydrogenase L</fullName>
    </submittedName>
</protein>
<dbReference type="Pfam" id="PF16078">
    <property type="entry name" value="2-oxogl_dehyd_N"/>
    <property type="match status" value="1"/>
</dbReference>
<dbReference type="InterPro" id="IPR031717">
    <property type="entry name" value="ODO-1/KGD_C"/>
</dbReference>
<dbReference type="GO" id="GO:0045252">
    <property type="term" value="C:oxoglutarate dehydrogenase complex"/>
    <property type="evidence" value="ECO:0007669"/>
    <property type="project" value="TreeGrafter"/>
</dbReference>
<dbReference type="Gene3D" id="1.10.287.1150">
    <property type="entry name" value="TPP helical domain"/>
    <property type="match status" value="1"/>
</dbReference>
<feature type="domain" description="2-oxoglutarate dehydrogenase E1 component/KDG C-terminal" evidence="6">
    <location>
        <begin position="209"/>
        <end position="354"/>
    </location>
</feature>
<evidence type="ECO:0000256" key="1">
    <source>
        <dbReference type="ARBA" id="ARBA00001964"/>
    </source>
</evidence>
<evidence type="ECO:0000256" key="4">
    <source>
        <dbReference type="ARBA" id="ARBA00023052"/>
    </source>
</evidence>
<evidence type="ECO:0000313" key="7">
    <source>
        <dbReference type="Ensembl" id="ENSAMXP00005048719.1"/>
    </source>
</evidence>
<evidence type="ECO:0000313" key="8">
    <source>
        <dbReference type="Proteomes" id="UP000694621"/>
    </source>
</evidence>
<proteinExistence type="inferred from homology"/>
<dbReference type="InterPro" id="IPR032106">
    <property type="entry name" value="2-oxogl_dehyd_N"/>
</dbReference>
<dbReference type="GO" id="GO:0030976">
    <property type="term" value="F:thiamine pyrophosphate binding"/>
    <property type="evidence" value="ECO:0007669"/>
    <property type="project" value="InterPro"/>
</dbReference>
<dbReference type="PANTHER" id="PTHR23152">
    <property type="entry name" value="2-OXOGLUTARATE DEHYDROGENASE"/>
    <property type="match status" value="1"/>
</dbReference>
<dbReference type="InterPro" id="IPR042179">
    <property type="entry name" value="KGD_C_sf"/>
</dbReference>
<reference evidence="7" key="1">
    <citation type="submission" date="2025-08" db="UniProtKB">
        <authorList>
            <consortium name="Ensembl"/>
        </authorList>
    </citation>
    <scope>IDENTIFICATION</scope>
</reference>
<dbReference type="Ensembl" id="ENSAMXT00005052844.1">
    <property type="protein sequence ID" value="ENSAMXP00005048719.1"/>
    <property type="gene ID" value="ENSAMXG00005021770.1"/>
</dbReference>
<dbReference type="FunFam" id="1.10.287.1150:FF:000001">
    <property type="entry name" value="2-oxoglutarate dehydrogenase, mitochondrial isoform X1"/>
    <property type="match status" value="1"/>
</dbReference>
<keyword evidence="4" id="KW-0786">Thiamine pyrophosphate</keyword>
<dbReference type="Proteomes" id="UP000694621">
    <property type="component" value="Unplaced"/>
</dbReference>
<dbReference type="Pfam" id="PF16870">
    <property type="entry name" value="OxoGdeHyase_C"/>
    <property type="match status" value="1"/>
</dbReference>
<feature type="domain" description="2-oxoglutarate dehydrogenase E1 component N-terminal" evidence="5">
    <location>
        <begin position="48"/>
        <end position="79"/>
    </location>
</feature>
<dbReference type="PANTHER" id="PTHR23152:SF5">
    <property type="entry name" value="2-OXOGLUTARATE DEHYDROGENASE-LIKE, MITOCHONDRIAL"/>
    <property type="match status" value="1"/>
</dbReference>
<evidence type="ECO:0000256" key="3">
    <source>
        <dbReference type="ARBA" id="ARBA00023002"/>
    </source>
</evidence>
<dbReference type="GO" id="GO:0005739">
    <property type="term" value="C:mitochondrion"/>
    <property type="evidence" value="ECO:0007669"/>
    <property type="project" value="TreeGrafter"/>
</dbReference>
<dbReference type="Gene3D" id="3.40.50.11610">
    <property type="entry name" value="Multifunctional 2-oxoglutarate metabolism enzyme, C-terminal domain"/>
    <property type="match status" value="1"/>
</dbReference>
<organism evidence="7 8">
    <name type="scientific">Astyanax mexicanus</name>
    <name type="common">Blind cave fish</name>
    <name type="synonym">Astyanax fasciatus mexicanus</name>
    <dbReference type="NCBI Taxonomy" id="7994"/>
    <lineage>
        <taxon>Eukaryota</taxon>
        <taxon>Metazoa</taxon>
        <taxon>Chordata</taxon>
        <taxon>Craniata</taxon>
        <taxon>Vertebrata</taxon>
        <taxon>Euteleostomi</taxon>
        <taxon>Actinopterygii</taxon>
        <taxon>Neopterygii</taxon>
        <taxon>Teleostei</taxon>
        <taxon>Ostariophysi</taxon>
        <taxon>Characiformes</taxon>
        <taxon>Characoidei</taxon>
        <taxon>Acestrorhamphidae</taxon>
        <taxon>Acestrorhamphinae</taxon>
        <taxon>Astyanax</taxon>
    </lineage>
</organism>
<evidence type="ECO:0000259" key="6">
    <source>
        <dbReference type="Pfam" id="PF16870"/>
    </source>
</evidence>
<comment type="similarity">
    <text evidence="2">Belongs to the alpha-ketoglutarate dehydrogenase family.</text>
</comment>
<dbReference type="InterPro" id="IPR011603">
    <property type="entry name" value="2oxoglutarate_DH_E1"/>
</dbReference>
<name>A0A8B9LCJ0_ASTMX</name>
<dbReference type="FunFam" id="3.40.50.11610:FF:000003">
    <property type="entry name" value="2-oxoglutarate dehydrogenase, isoform X4"/>
    <property type="match status" value="1"/>
</dbReference>
<keyword evidence="3" id="KW-0560">Oxidoreductase</keyword>
<dbReference type="GO" id="GO:0006099">
    <property type="term" value="P:tricarboxylic acid cycle"/>
    <property type="evidence" value="ECO:0007669"/>
    <property type="project" value="TreeGrafter"/>
</dbReference>
<dbReference type="GO" id="GO:0004591">
    <property type="term" value="F:oxoglutarate dehydrogenase (succinyl-transferring) activity"/>
    <property type="evidence" value="ECO:0007669"/>
    <property type="project" value="TreeGrafter"/>
</dbReference>
<evidence type="ECO:0000256" key="2">
    <source>
        <dbReference type="ARBA" id="ARBA00006936"/>
    </source>
</evidence>
<sequence>MSQFRPLAGVLRGSGLWMLGRTGPGRQVFNPHRGCSSRATQPSPSALSSSYVEEMYYSWLEDPKNVHESWDAYFRNAQASSPAAEAEERRPSTLLQGRALSQTPAMSQKVVEDHLAVHNLIRAYQIRGHHVAQLDPLGILTADVDSFVPSDLITTIDKLGFYGLDESDLDKTFQLPSTTFIGGRQILLPFRKPLIIFTPKSLLRLPEARSSFDEMTTETKFRRIIPDEGSASKNPSKVKRVIFCTGKVYYELAKERKQLKLEDVVAIVRLEQISPFPFDLIKAEVEKHPNAELIWCQEEHKNMGYYDYVRPRFLTVLSNKKPIWYVGRDPAAAPATGNKFTHLAELKRFMDTAFDLSAFEGRSF</sequence>